<dbReference type="EMBL" id="JANIBJ010000023">
    <property type="protein sequence ID" value="MCQ8105049.1"/>
    <property type="molecule type" value="Genomic_DNA"/>
</dbReference>
<evidence type="ECO:0000256" key="3">
    <source>
        <dbReference type="ARBA" id="ARBA00022741"/>
    </source>
</evidence>
<dbReference type="InterPro" id="IPR039421">
    <property type="entry name" value="Type_1_exporter"/>
</dbReference>
<feature type="domain" description="ABC transporter" evidence="8">
    <location>
        <begin position="360"/>
        <end position="585"/>
    </location>
</feature>
<evidence type="ECO:0000256" key="5">
    <source>
        <dbReference type="ARBA" id="ARBA00022989"/>
    </source>
</evidence>
<feature type="transmembrane region" description="Helical" evidence="7">
    <location>
        <begin position="21"/>
        <end position="47"/>
    </location>
</feature>
<keyword evidence="4 10" id="KW-0067">ATP-binding</keyword>
<evidence type="ECO:0000256" key="6">
    <source>
        <dbReference type="ARBA" id="ARBA00023136"/>
    </source>
</evidence>
<evidence type="ECO:0000259" key="9">
    <source>
        <dbReference type="PROSITE" id="PS50929"/>
    </source>
</evidence>
<keyword evidence="6 7" id="KW-0472">Membrane</keyword>
<feature type="transmembrane region" description="Helical" evidence="7">
    <location>
        <begin position="154"/>
        <end position="175"/>
    </location>
</feature>
<dbReference type="Pfam" id="PF00005">
    <property type="entry name" value="ABC_tran"/>
    <property type="match status" value="1"/>
</dbReference>
<dbReference type="SUPFAM" id="SSF52540">
    <property type="entry name" value="P-loop containing nucleoside triphosphate hydrolases"/>
    <property type="match status" value="1"/>
</dbReference>
<dbReference type="InterPro" id="IPR003439">
    <property type="entry name" value="ABC_transporter-like_ATP-bd"/>
</dbReference>
<dbReference type="GO" id="GO:0005524">
    <property type="term" value="F:ATP binding"/>
    <property type="evidence" value="ECO:0007669"/>
    <property type="project" value="UniProtKB-KW"/>
</dbReference>
<dbReference type="InterPro" id="IPR011527">
    <property type="entry name" value="ABC1_TM_dom"/>
</dbReference>
<evidence type="ECO:0000256" key="2">
    <source>
        <dbReference type="ARBA" id="ARBA00022692"/>
    </source>
</evidence>
<protein>
    <submittedName>
        <fullName evidence="10">ABC transporter ATP-binding protein/permease</fullName>
    </submittedName>
</protein>
<evidence type="ECO:0000256" key="1">
    <source>
        <dbReference type="ARBA" id="ARBA00004651"/>
    </source>
</evidence>
<dbReference type="InterPro" id="IPR003593">
    <property type="entry name" value="AAA+_ATPase"/>
</dbReference>
<dbReference type="Proteomes" id="UP001524499">
    <property type="component" value="Unassembled WGS sequence"/>
</dbReference>
<organism evidence="10 11">
    <name type="scientific">Methylomonas subterranea</name>
    <dbReference type="NCBI Taxonomy" id="2952225"/>
    <lineage>
        <taxon>Bacteria</taxon>
        <taxon>Pseudomonadati</taxon>
        <taxon>Pseudomonadota</taxon>
        <taxon>Gammaproteobacteria</taxon>
        <taxon>Methylococcales</taxon>
        <taxon>Methylococcaceae</taxon>
        <taxon>Methylomonas</taxon>
    </lineage>
</organism>
<dbReference type="PANTHER" id="PTHR24221">
    <property type="entry name" value="ATP-BINDING CASSETTE SUB-FAMILY B"/>
    <property type="match status" value="1"/>
</dbReference>
<feature type="domain" description="ABC transmembrane type-1" evidence="9">
    <location>
        <begin position="79"/>
        <end position="307"/>
    </location>
</feature>
<evidence type="ECO:0000256" key="4">
    <source>
        <dbReference type="ARBA" id="ARBA00022840"/>
    </source>
</evidence>
<reference evidence="10 11" key="1">
    <citation type="submission" date="2022-07" db="EMBL/GenBank/DDBJ databases">
        <title>Methylomonas rivi sp. nov., Methylomonas rosea sp. nov., Methylomonas aureus sp. nov. and Methylomonas subterranea sp. nov., four novel methanotrophs isolated from a freshwater creek and the deep terrestrial subsurface.</title>
        <authorList>
            <person name="Abin C."/>
            <person name="Sankaranarayanan K."/>
            <person name="Garner C."/>
            <person name="Sindelar R."/>
            <person name="Kotary K."/>
            <person name="Garner R."/>
            <person name="Barclay S."/>
            <person name="Lawson P."/>
            <person name="Krumholz L."/>
        </authorList>
    </citation>
    <scope>NUCLEOTIDE SEQUENCE [LARGE SCALE GENOMIC DNA]</scope>
    <source>
        <strain evidence="10 11">SURF-2</strain>
    </source>
</reference>
<dbReference type="SMART" id="SM00382">
    <property type="entry name" value="AAA"/>
    <property type="match status" value="1"/>
</dbReference>
<keyword evidence="5 7" id="KW-1133">Transmembrane helix</keyword>
<dbReference type="InterPro" id="IPR036640">
    <property type="entry name" value="ABC1_TM_sf"/>
</dbReference>
<feature type="transmembrane region" description="Helical" evidence="7">
    <location>
        <begin position="272"/>
        <end position="293"/>
    </location>
</feature>
<evidence type="ECO:0000313" key="10">
    <source>
        <dbReference type="EMBL" id="MCQ8105049.1"/>
    </source>
</evidence>
<dbReference type="PROSITE" id="PS00211">
    <property type="entry name" value="ABC_TRANSPORTER_1"/>
    <property type="match status" value="1"/>
</dbReference>
<dbReference type="PROSITE" id="PS50893">
    <property type="entry name" value="ABC_TRANSPORTER_2"/>
    <property type="match status" value="1"/>
</dbReference>
<keyword evidence="2 7" id="KW-0812">Transmembrane</keyword>
<evidence type="ECO:0000256" key="7">
    <source>
        <dbReference type="SAM" id="Phobius"/>
    </source>
</evidence>
<name>A0ABT1TJZ7_9GAMM</name>
<keyword evidence="11" id="KW-1185">Reference proteome</keyword>
<dbReference type="PROSITE" id="PS50929">
    <property type="entry name" value="ABC_TM1F"/>
    <property type="match status" value="1"/>
</dbReference>
<evidence type="ECO:0000313" key="11">
    <source>
        <dbReference type="Proteomes" id="UP001524499"/>
    </source>
</evidence>
<feature type="transmembrane region" description="Helical" evidence="7">
    <location>
        <begin position="83"/>
        <end position="103"/>
    </location>
</feature>
<gene>
    <name evidence="10" type="ORF">NP590_13110</name>
</gene>
<comment type="caution">
    <text evidence="10">The sequence shown here is derived from an EMBL/GenBank/DDBJ whole genome shotgun (WGS) entry which is preliminary data.</text>
</comment>
<dbReference type="Pfam" id="PF00664">
    <property type="entry name" value="ABC_membrane"/>
    <property type="match status" value="1"/>
</dbReference>
<dbReference type="InterPro" id="IPR017871">
    <property type="entry name" value="ABC_transporter-like_CS"/>
</dbReference>
<feature type="transmembrane region" description="Helical" evidence="7">
    <location>
        <begin position="181"/>
        <end position="200"/>
    </location>
</feature>
<dbReference type="PANTHER" id="PTHR24221:SF654">
    <property type="entry name" value="ATP-BINDING CASSETTE SUB-FAMILY B MEMBER 6"/>
    <property type="match status" value="1"/>
</dbReference>
<comment type="subcellular location">
    <subcellularLocation>
        <location evidence="1">Cell membrane</location>
        <topology evidence="1">Multi-pass membrane protein</topology>
    </subcellularLocation>
</comment>
<dbReference type="Gene3D" id="3.40.50.300">
    <property type="entry name" value="P-loop containing nucleotide triphosphate hydrolases"/>
    <property type="match status" value="1"/>
</dbReference>
<proteinExistence type="predicted"/>
<dbReference type="RefSeq" id="WP_256602928.1">
    <property type="nucleotide sequence ID" value="NZ_JANIBJ010000023.1"/>
</dbReference>
<keyword evidence="3" id="KW-0547">Nucleotide-binding</keyword>
<dbReference type="SUPFAM" id="SSF90123">
    <property type="entry name" value="ABC transporter transmembrane region"/>
    <property type="match status" value="1"/>
</dbReference>
<dbReference type="InterPro" id="IPR027417">
    <property type="entry name" value="P-loop_NTPase"/>
</dbReference>
<dbReference type="Gene3D" id="1.20.1560.10">
    <property type="entry name" value="ABC transporter type 1, transmembrane domain"/>
    <property type="match status" value="1"/>
</dbReference>
<accession>A0ABT1TJZ7</accession>
<evidence type="ECO:0000259" key="8">
    <source>
        <dbReference type="PROSITE" id="PS50893"/>
    </source>
</evidence>
<sequence length="586" mass="65809">MIINSSLTRFLRALWQFDAVSLSYNLLLNIAAAAFEGIGFMALLPLLKQIHQFRDDNLPAPDAWAMPAYLAEWLRALPADQRLLAMLCAFFGLIGLQSLLVTYREQHSPILQLRFVDHMRMALFRALAESRWRFLALHHSSEFVSVLTNDLQRVGIGCLFFLQLISQLVIFPVYFTVAFAMSPVISVMAMLMGVLMWWGLRSSSRASRQNGIEISRANKNLSNDVQEFMGGLKLIKIHGEAEGYMQRFSNVMADLSGHLQAFYVIRSRLQSVYRLVGALALAVLTYVSIVWLHSPPETLLVLIAVFARLLPQVAKVHVGFQQIWNMLPAFDNWLYWLDACREQRESLDDNKAARTLRDGIVFNNVRYSHPQSRQVCSVPALFIPARKTTVVTGPSGSGKTTFLDLLSGLQRPDCGSIAVDGELLHSQAGWRRMLAYVPQDCAIFDGSVRDNLNWGANDMADTAFWRALEQAAAGDFVRNLPKGLDTWVGERGVRLSGGEKQRLALARALLRQPELLVLDEATSALDSDNQQLIFEAIRALKGQLTVVIVTHHYYDIRHAVDGYIRVEQGSVGTWQAVDPSAENYIE</sequence>